<feature type="domain" description="Kazal-like" evidence="6">
    <location>
        <begin position="19"/>
        <end position="73"/>
    </location>
</feature>
<feature type="chain" id="PRO_5035235355" description="Kazal-like domain-containing protein" evidence="5">
    <location>
        <begin position="16"/>
        <end position="73"/>
    </location>
</feature>
<comment type="subcellular location">
    <subcellularLocation>
        <location evidence="1">Secreted</location>
    </subcellularLocation>
</comment>
<proteinExistence type="predicted"/>
<comment type="caution">
    <text evidence="7">The sequence shown here is derived from an EMBL/GenBank/DDBJ whole genome shotgun (WGS) entry which is preliminary data.</text>
</comment>
<reference evidence="7" key="1">
    <citation type="thesis" date="2020" institute="ProQuest LLC" country="789 East Eisenhower Parkway, Ann Arbor, MI, USA">
        <title>Comparative Genomics and Chromosome Evolution.</title>
        <authorList>
            <person name="Mudd A.B."/>
        </authorList>
    </citation>
    <scope>NUCLEOTIDE SEQUENCE</scope>
    <source>
        <strain evidence="7">HN-11 Male</strain>
        <tissue evidence="7">Kidney and liver</tissue>
    </source>
</reference>
<evidence type="ECO:0000256" key="3">
    <source>
        <dbReference type="ARBA" id="ARBA00022690"/>
    </source>
</evidence>
<gene>
    <name evidence="7" type="ORF">GDO78_018520</name>
</gene>
<protein>
    <recommendedName>
        <fullName evidence="6">Kazal-like domain-containing protein</fullName>
    </recommendedName>
</protein>
<evidence type="ECO:0000313" key="7">
    <source>
        <dbReference type="EMBL" id="KAG9465311.1"/>
    </source>
</evidence>
<keyword evidence="2" id="KW-0964">Secreted</keyword>
<dbReference type="SUPFAM" id="SSF100895">
    <property type="entry name" value="Kazal-type serine protease inhibitors"/>
    <property type="match status" value="1"/>
</dbReference>
<keyword evidence="5" id="KW-0732">Signal</keyword>
<evidence type="ECO:0000313" key="8">
    <source>
        <dbReference type="Proteomes" id="UP000770717"/>
    </source>
</evidence>
<accession>A0A8J6ECL1</accession>
<dbReference type="InterPro" id="IPR036058">
    <property type="entry name" value="Kazal_dom_sf"/>
</dbReference>
<keyword evidence="8" id="KW-1185">Reference proteome</keyword>
<dbReference type="GO" id="GO:0030414">
    <property type="term" value="F:peptidase inhibitor activity"/>
    <property type="evidence" value="ECO:0007669"/>
    <property type="project" value="UniProtKB-KW"/>
</dbReference>
<evidence type="ECO:0000259" key="6">
    <source>
        <dbReference type="PROSITE" id="PS51465"/>
    </source>
</evidence>
<dbReference type="Proteomes" id="UP000770717">
    <property type="component" value="Unassembled WGS sequence"/>
</dbReference>
<evidence type="ECO:0000256" key="1">
    <source>
        <dbReference type="ARBA" id="ARBA00004613"/>
    </source>
</evidence>
<evidence type="ECO:0000256" key="5">
    <source>
        <dbReference type="SAM" id="SignalP"/>
    </source>
</evidence>
<dbReference type="GO" id="GO:0005576">
    <property type="term" value="C:extracellular region"/>
    <property type="evidence" value="ECO:0007669"/>
    <property type="project" value="UniProtKB-SubCell"/>
</dbReference>
<evidence type="ECO:0000256" key="2">
    <source>
        <dbReference type="ARBA" id="ARBA00022525"/>
    </source>
</evidence>
<keyword evidence="3" id="KW-0646">Protease inhibitor</keyword>
<dbReference type="Gene3D" id="3.30.60.30">
    <property type="match status" value="1"/>
</dbReference>
<dbReference type="SMART" id="SM00280">
    <property type="entry name" value="KAZAL"/>
    <property type="match status" value="1"/>
</dbReference>
<dbReference type="PROSITE" id="PS00282">
    <property type="entry name" value="KAZAL_1"/>
    <property type="match status" value="1"/>
</dbReference>
<dbReference type="PROSITE" id="PS51465">
    <property type="entry name" value="KAZAL_2"/>
    <property type="match status" value="1"/>
</dbReference>
<dbReference type="EMBL" id="WNTK01003191">
    <property type="protein sequence ID" value="KAG9465311.1"/>
    <property type="molecule type" value="Genomic_DNA"/>
</dbReference>
<sequence length="73" mass="8226">MILLCLLLGIAKTNSASDEGREPNCDVRATFGCPRIYDPVCGNDQHVYENECILCMENIKRNIHIKITKNGRC</sequence>
<keyword evidence="4" id="KW-1015">Disulfide bond</keyword>
<name>A0A8J6ECL1_ELECQ</name>
<dbReference type="Pfam" id="PF00050">
    <property type="entry name" value="Kazal_1"/>
    <property type="match status" value="1"/>
</dbReference>
<feature type="signal peptide" evidence="5">
    <location>
        <begin position="1"/>
        <end position="15"/>
    </location>
</feature>
<dbReference type="PANTHER" id="PTHR21312:SF28">
    <property type="entry name" value="OVOINHIBITOR-RELATED"/>
    <property type="match status" value="1"/>
</dbReference>
<organism evidence="7 8">
    <name type="scientific">Eleutherodactylus coqui</name>
    <name type="common">Puerto Rican coqui</name>
    <dbReference type="NCBI Taxonomy" id="57060"/>
    <lineage>
        <taxon>Eukaryota</taxon>
        <taxon>Metazoa</taxon>
        <taxon>Chordata</taxon>
        <taxon>Craniata</taxon>
        <taxon>Vertebrata</taxon>
        <taxon>Euteleostomi</taxon>
        <taxon>Amphibia</taxon>
        <taxon>Batrachia</taxon>
        <taxon>Anura</taxon>
        <taxon>Neobatrachia</taxon>
        <taxon>Hyloidea</taxon>
        <taxon>Eleutherodactylidae</taxon>
        <taxon>Eleutherodactylinae</taxon>
        <taxon>Eleutherodactylus</taxon>
        <taxon>Eleutherodactylus</taxon>
    </lineage>
</organism>
<evidence type="ECO:0000256" key="4">
    <source>
        <dbReference type="ARBA" id="ARBA00023157"/>
    </source>
</evidence>
<dbReference type="AlphaFoldDB" id="A0A8J6ECL1"/>
<dbReference type="InterPro" id="IPR002350">
    <property type="entry name" value="Kazal_dom"/>
</dbReference>
<dbReference type="OrthoDB" id="126772at2759"/>
<dbReference type="PANTHER" id="PTHR21312">
    <property type="entry name" value="SERINE PROTEASE INHIBITOR"/>
    <property type="match status" value="1"/>
</dbReference>